<sequence length="186" mass="20642">MTSATVQLTFVTSGSGFEDLGLWSVTPKSLNDTASFVVSISNPEEYGLSGKLGTTKNDVSSVYDLSDRLDGNTSDTSDEGENVYEKAGIVADRIEDDKEQKVICRFSTNDGYFSDDSAPPSPPGTPVGQQNTFSSLDLDYVCQRLNFEEYMNYRLEEYVEDRQDLPKLEISCDIEVSTDFLEEETN</sequence>
<keyword evidence="2" id="KW-1185">Reference proteome</keyword>
<dbReference type="EMBL" id="JASBNA010000005">
    <property type="protein sequence ID" value="KAK7691315.1"/>
    <property type="molecule type" value="Genomic_DNA"/>
</dbReference>
<name>A0AAW0GQ11_9APHY</name>
<reference evidence="1 2" key="1">
    <citation type="submission" date="2022-09" db="EMBL/GenBank/DDBJ databases">
        <authorList>
            <person name="Palmer J.M."/>
        </authorList>
    </citation>
    <scope>NUCLEOTIDE SEQUENCE [LARGE SCALE GENOMIC DNA]</scope>
    <source>
        <strain evidence="1 2">DSM 7382</strain>
    </source>
</reference>
<evidence type="ECO:0000313" key="1">
    <source>
        <dbReference type="EMBL" id="KAK7691315.1"/>
    </source>
</evidence>
<dbReference type="Proteomes" id="UP001385951">
    <property type="component" value="Unassembled WGS sequence"/>
</dbReference>
<dbReference type="AlphaFoldDB" id="A0AAW0GQ11"/>
<proteinExistence type="predicted"/>
<comment type="caution">
    <text evidence="1">The sequence shown here is derived from an EMBL/GenBank/DDBJ whole genome shotgun (WGS) entry which is preliminary data.</text>
</comment>
<evidence type="ECO:0000313" key="2">
    <source>
        <dbReference type="Proteomes" id="UP001385951"/>
    </source>
</evidence>
<accession>A0AAW0GQ11</accession>
<protein>
    <submittedName>
        <fullName evidence="1">Uncharacterized protein</fullName>
    </submittedName>
</protein>
<gene>
    <name evidence="1" type="ORF">QCA50_004709</name>
</gene>
<organism evidence="1 2">
    <name type="scientific">Cerrena zonata</name>
    <dbReference type="NCBI Taxonomy" id="2478898"/>
    <lineage>
        <taxon>Eukaryota</taxon>
        <taxon>Fungi</taxon>
        <taxon>Dikarya</taxon>
        <taxon>Basidiomycota</taxon>
        <taxon>Agaricomycotina</taxon>
        <taxon>Agaricomycetes</taxon>
        <taxon>Polyporales</taxon>
        <taxon>Cerrenaceae</taxon>
        <taxon>Cerrena</taxon>
    </lineage>
</organism>